<gene>
    <name evidence="2" type="ORF">CJ232_05995</name>
</gene>
<accession>A0A2N6Q612</accession>
<protein>
    <submittedName>
        <fullName evidence="2">HNH endonuclease</fullName>
    </submittedName>
</protein>
<dbReference type="Proteomes" id="UP000235661">
    <property type="component" value="Unassembled WGS sequence"/>
</dbReference>
<name>A0A2N6Q612_9BACT</name>
<keyword evidence="2" id="KW-0540">Nuclease</keyword>
<dbReference type="GO" id="GO:0004519">
    <property type="term" value="F:endonuclease activity"/>
    <property type="evidence" value="ECO:0007669"/>
    <property type="project" value="UniProtKB-KW"/>
</dbReference>
<comment type="caution">
    <text evidence="2">The sequence shown here is derived from an EMBL/GenBank/DDBJ whole genome shotgun (WGS) entry which is preliminary data.</text>
</comment>
<dbReference type="Pfam" id="PF13391">
    <property type="entry name" value="HNH_2"/>
    <property type="match status" value="1"/>
</dbReference>
<proteinExistence type="predicted"/>
<dbReference type="EMBL" id="PNGI01000010">
    <property type="protein sequence ID" value="PMC10372.1"/>
    <property type="molecule type" value="Genomic_DNA"/>
</dbReference>
<reference evidence="2 3" key="1">
    <citation type="submission" date="2017-09" db="EMBL/GenBank/DDBJ databases">
        <title>Bacterial strain isolated from the female urinary microbiota.</title>
        <authorList>
            <person name="Thomas-White K."/>
            <person name="Kumar N."/>
            <person name="Forster S."/>
            <person name="Putonti C."/>
            <person name="Lawley T."/>
            <person name="Wolfe A.J."/>
        </authorList>
    </citation>
    <scope>NUCLEOTIDE SEQUENCE [LARGE SCALE GENOMIC DNA]</scope>
    <source>
        <strain evidence="2 3">UMB0818</strain>
    </source>
</reference>
<keyword evidence="2" id="KW-0378">Hydrolase</keyword>
<dbReference type="AlphaFoldDB" id="A0A2N6Q612"/>
<sequence>MIQLGGEKFNLVDVFPKVLTVPDSFVVRNNKIQTTTDRAKESHGEAKLYIASKDTMREFYGQEGFHAVCFMLKQDLVNYLNTLKIEYLNPSQNYRGMENFSALWEERMNKINSLQDEIITFEISDQYQIKGPRGYVNSPDMGYQLIRELSLPLVSYILVKKLSDTTGSELYYWKLFVDFEAIEQMKSIPTVFTYGKSKLETQTSEEAEKQIEEEVKSIKRGRDGQQKYREKLLEQCPFCPFTMVADDRLLIASHIKPWAIANEKERIDPYNGYMLTPTYDRLFDKGFITFTEDRHVHISNFLSSRTCKQLGLEDDKFIQMLPMDKKRIAYLEFHRKTVFKD</sequence>
<feature type="domain" description="HNH nuclease" evidence="1">
    <location>
        <begin position="239"/>
        <end position="290"/>
    </location>
</feature>
<evidence type="ECO:0000313" key="3">
    <source>
        <dbReference type="Proteomes" id="UP000235661"/>
    </source>
</evidence>
<dbReference type="RefSeq" id="WP_102188346.1">
    <property type="nucleotide sequence ID" value="NZ_PNGI01000010.1"/>
</dbReference>
<evidence type="ECO:0000259" key="1">
    <source>
        <dbReference type="Pfam" id="PF13391"/>
    </source>
</evidence>
<dbReference type="InterPro" id="IPR003615">
    <property type="entry name" value="HNH_nuc"/>
</dbReference>
<keyword evidence="2" id="KW-0255">Endonuclease</keyword>
<organism evidence="2 3">
    <name type="scientific">Hoylesella timonensis</name>
    <dbReference type="NCBI Taxonomy" id="386414"/>
    <lineage>
        <taxon>Bacteria</taxon>
        <taxon>Pseudomonadati</taxon>
        <taxon>Bacteroidota</taxon>
        <taxon>Bacteroidia</taxon>
        <taxon>Bacteroidales</taxon>
        <taxon>Prevotellaceae</taxon>
        <taxon>Hoylesella</taxon>
    </lineage>
</organism>
<evidence type="ECO:0000313" key="2">
    <source>
        <dbReference type="EMBL" id="PMC10372.1"/>
    </source>
</evidence>